<dbReference type="Proteomes" id="UP000193963">
    <property type="component" value="Unassembled WGS sequence"/>
</dbReference>
<reference evidence="3 4" key="1">
    <citation type="submission" date="2017-03" db="EMBL/GenBank/DDBJ databases">
        <authorList>
            <person name="Afonso C.L."/>
            <person name="Miller P.J."/>
            <person name="Scott M.A."/>
            <person name="Spackman E."/>
            <person name="Goraichik I."/>
            <person name="Dimitrov K.M."/>
            <person name="Suarez D.L."/>
            <person name="Swayne D.E."/>
        </authorList>
    </citation>
    <scope>NUCLEOTIDE SEQUENCE [LARGE SCALE GENOMIC DNA]</scope>
    <source>
        <strain evidence="3 4">CECT 7751</strain>
    </source>
</reference>
<protein>
    <submittedName>
        <fullName evidence="3">Uncharacterized protein</fullName>
    </submittedName>
</protein>
<accession>A0A1X6ZM71</accession>
<dbReference type="AlphaFoldDB" id="A0A1X6ZM71"/>
<evidence type="ECO:0000313" key="3">
    <source>
        <dbReference type="EMBL" id="SLN55409.1"/>
    </source>
</evidence>
<keyword evidence="2" id="KW-0472">Membrane</keyword>
<proteinExistence type="predicted"/>
<keyword evidence="4" id="KW-1185">Reference proteome</keyword>
<keyword evidence="2" id="KW-0812">Transmembrane</keyword>
<name>A0A1X6ZM71_9RHOB</name>
<keyword evidence="1" id="KW-0175">Coiled coil</keyword>
<organism evidence="3 4">
    <name type="scientific">Pseudooceanicola marinus</name>
    <dbReference type="NCBI Taxonomy" id="396013"/>
    <lineage>
        <taxon>Bacteria</taxon>
        <taxon>Pseudomonadati</taxon>
        <taxon>Pseudomonadota</taxon>
        <taxon>Alphaproteobacteria</taxon>
        <taxon>Rhodobacterales</taxon>
        <taxon>Paracoccaceae</taxon>
        <taxon>Pseudooceanicola</taxon>
    </lineage>
</organism>
<keyword evidence="2" id="KW-1133">Transmembrane helix</keyword>
<feature type="coiled-coil region" evidence="1">
    <location>
        <begin position="74"/>
        <end position="115"/>
    </location>
</feature>
<evidence type="ECO:0000313" key="4">
    <source>
        <dbReference type="Proteomes" id="UP000193963"/>
    </source>
</evidence>
<feature type="transmembrane region" description="Helical" evidence="2">
    <location>
        <begin position="12"/>
        <end position="32"/>
    </location>
</feature>
<evidence type="ECO:0000256" key="2">
    <source>
        <dbReference type="SAM" id="Phobius"/>
    </source>
</evidence>
<sequence>MKGMAWHLRQKLTPMRFGALGTLAVFVGVYWLGRQPAPGESGETRASEFWSLPLNSMGDALAGLAASLAFLWLIVTAFIQKNELKEQRAALEAQRDELELAREVQGKQLKAMEAQADIFRGEQKQRAEGAARRVLFRHLEQLVIFTSELKVEDNVWARIGRTGTPITQYEAAIPTIADQRVLTQGEATLGLAVRQFCKQSVRLEQQLLGSGLAGECERQPELLPEHLEISLILNRILQLSSDLSEDDNIWLESLWLEQAAYAWSDLVGSEEIWSNMP</sequence>
<dbReference type="EMBL" id="FWFN01000005">
    <property type="protein sequence ID" value="SLN55409.1"/>
    <property type="molecule type" value="Genomic_DNA"/>
</dbReference>
<gene>
    <name evidence="3" type="ORF">PSM7751_02722</name>
</gene>
<evidence type="ECO:0000256" key="1">
    <source>
        <dbReference type="SAM" id="Coils"/>
    </source>
</evidence>
<feature type="transmembrane region" description="Helical" evidence="2">
    <location>
        <begin position="60"/>
        <end position="79"/>
    </location>
</feature>